<keyword evidence="14" id="KW-1185">Reference proteome</keyword>
<dbReference type="PANTHER" id="PTHR13285">
    <property type="entry name" value="ACYLTRANSFERASE"/>
    <property type="match status" value="1"/>
</dbReference>
<evidence type="ECO:0000256" key="6">
    <source>
        <dbReference type="ARBA" id="ARBA00022692"/>
    </source>
</evidence>
<evidence type="ECO:0000256" key="7">
    <source>
        <dbReference type="ARBA" id="ARBA00022841"/>
    </source>
</evidence>
<feature type="transmembrane region" description="Helical" evidence="12">
    <location>
        <begin position="30"/>
        <end position="47"/>
    </location>
</feature>
<dbReference type="RefSeq" id="WP_167187580.1">
    <property type="nucleotide sequence ID" value="NZ_JAAONZ010000010.1"/>
</dbReference>
<dbReference type="GO" id="GO:0016746">
    <property type="term" value="F:acyltransferase activity"/>
    <property type="evidence" value="ECO:0007669"/>
    <property type="project" value="UniProtKB-KW"/>
</dbReference>
<keyword evidence="6 11" id="KW-0812">Transmembrane</keyword>
<organism evidence="13 14">
    <name type="scientific">Pseudomaricurvus hydrocarbonicus</name>
    <dbReference type="NCBI Taxonomy" id="1470433"/>
    <lineage>
        <taxon>Bacteria</taxon>
        <taxon>Pseudomonadati</taxon>
        <taxon>Pseudomonadota</taxon>
        <taxon>Gammaproteobacteria</taxon>
        <taxon>Cellvibrionales</taxon>
        <taxon>Cellvibrionaceae</taxon>
        <taxon>Pseudomaricurvus</taxon>
    </lineage>
</organism>
<feature type="transmembrane region" description="Helical" evidence="12">
    <location>
        <begin position="6"/>
        <end position="23"/>
    </location>
</feature>
<feature type="transmembrane region" description="Helical" evidence="12">
    <location>
        <begin position="445"/>
        <end position="466"/>
    </location>
</feature>
<feature type="transmembrane region" description="Helical" evidence="12">
    <location>
        <begin position="368"/>
        <end position="388"/>
    </location>
</feature>
<evidence type="ECO:0000256" key="2">
    <source>
        <dbReference type="ARBA" id="ARBA00005182"/>
    </source>
</evidence>
<feature type="transmembrane region" description="Helical" evidence="12">
    <location>
        <begin position="53"/>
        <end position="69"/>
    </location>
</feature>
<dbReference type="InterPro" id="IPR004299">
    <property type="entry name" value="MBOAT_fam"/>
</dbReference>
<dbReference type="EMBL" id="JAAONZ010000010">
    <property type="protein sequence ID" value="NHO66542.1"/>
    <property type="molecule type" value="Genomic_DNA"/>
</dbReference>
<feature type="transmembrane region" description="Helical" evidence="12">
    <location>
        <begin position="150"/>
        <end position="170"/>
    </location>
</feature>
<dbReference type="PIRSF" id="PIRSF016636">
    <property type="entry name" value="AlgI_DltB"/>
    <property type="match status" value="1"/>
</dbReference>
<keyword evidence="10 11" id="KW-0012">Acyltransferase</keyword>
<keyword evidence="8 12" id="KW-1133">Transmembrane helix</keyword>
<sequence>MLFNSFEFILVFLPVVLLGYYLLKRTAPEAAPVLWLVAASLFFYSWWRVEYLPLLLYSILGNYSLGLYLGREALRPKWRKLVLAAGIVINLGLLGYYKYANFFIETLNALAGTRWDGLTILLPLAISFFTFQQIAYLVDSYQGKTRHYGFLHYCLFVSFFPQLIAGPIVHHRDMMPQFMRNRRQPLQLDNISIGLVIFTVGLAKKVLIADNLALFATPVFAKADAGGTLTLVEAWQGALAYSLQLYFDFSGYCDMAVGAARCFGIVLPINFNSPYRSRNIIEFWRRWHITLSTFLRDYLYIALGGNRLGPVRRYANLMLTMLLGGLWHGAGWNFAIWGGLHGIFLVINHGWRGLTSGIPAMPAWIHRIGGLLGMLLTLVCVVFAWVFFRAESLAGAVAMLEGMVGRNGTTLPAKYLSRWSEFGPWLSQKGVNFQDLETLQSLSPLWNMLALWVFVCSAPNIYNLLAHKQPVLEEVQRSRFALPLTPLTGFFCGLLLVAGLLSLSRVSEFLYFQF</sequence>
<keyword evidence="5 11" id="KW-0808">Transferase</keyword>
<feature type="transmembrane region" description="Helical" evidence="12">
    <location>
        <begin position="81"/>
        <end position="100"/>
    </location>
</feature>
<dbReference type="PIRSF" id="PIRSF500217">
    <property type="entry name" value="AlgI"/>
    <property type="match status" value="1"/>
</dbReference>
<evidence type="ECO:0000256" key="12">
    <source>
        <dbReference type="SAM" id="Phobius"/>
    </source>
</evidence>
<dbReference type="InterPro" id="IPR051085">
    <property type="entry name" value="MB_O-acyltransferase"/>
</dbReference>
<keyword evidence="9 11" id="KW-0472">Membrane</keyword>
<evidence type="ECO:0000256" key="9">
    <source>
        <dbReference type="ARBA" id="ARBA00023136"/>
    </source>
</evidence>
<dbReference type="InterPro" id="IPR024194">
    <property type="entry name" value="Ac/AlaTfrase_AlgI/DltB"/>
</dbReference>
<gene>
    <name evidence="13" type="ORF">G8770_13415</name>
</gene>
<keyword evidence="4 11" id="KW-1003">Cell membrane</keyword>
<dbReference type="AlphaFoldDB" id="A0A9E5K0R5"/>
<dbReference type="Proteomes" id="UP000787472">
    <property type="component" value="Unassembled WGS sequence"/>
</dbReference>
<protein>
    <recommendedName>
        <fullName evidence="11">Probable alginate O-acetylase</fullName>
        <ecNumber evidence="11">2.3.1.-</ecNumber>
    </recommendedName>
</protein>
<evidence type="ECO:0000256" key="3">
    <source>
        <dbReference type="ARBA" id="ARBA00010323"/>
    </source>
</evidence>
<comment type="subcellular location">
    <subcellularLocation>
        <location evidence="11">Cell inner membrane</location>
    </subcellularLocation>
    <subcellularLocation>
        <location evidence="1">Cell membrane</location>
        <topology evidence="1">Multi-pass membrane protein</topology>
    </subcellularLocation>
</comment>
<name>A0A9E5K0R5_9GAMM</name>
<dbReference type="InterPro" id="IPR028362">
    <property type="entry name" value="AlgI"/>
</dbReference>
<reference evidence="13" key="1">
    <citation type="submission" date="2020-03" db="EMBL/GenBank/DDBJ databases">
        <authorList>
            <person name="Guo F."/>
        </authorList>
    </citation>
    <scope>NUCLEOTIDE SEQUENCE</scope>
    <source>
        <strain evidence="13">JCM 30134</strain>
    </source>
</reference>
<dbReference type="PANTHER" id="PTHR13285:SF23">
    <property type="entry name" value="TEICHOIC ACID D-ALANYLTRANSFERASE"/>
    <property type="match status" value="1"/>
</dbReference>
<evidence type="ECO:0000256" key="11">
    <source>
        <dbReference type="PIRNR" id="PIRNR016636"/>
    </source>
</evidence>
<feature type="transmembrane region" description="Helical" evidence="12">
    <location>
        <begin position="120"/>
        <end position="138"/>
    </location>
</feature>
<dbReference type="GO" id="GO:0042121">
    <property type="term" value="P:alginic acid biosynthetic process"/>
    <property type="evidence" value="ECO:0007669"/>
    <property type="project" value="UniProtKB-UniRule"/>
</dbReference>
<comment type="caution">
    <text evidence="13">The sequence shown here is derived from an EMBL/GenBank/DDBJ whole genome shotgun (WGS) entry which is preliminary data.</text>
</comment>
<comment type="pathway">
    <text evidence="2 11">Glycan biosynthesis; alginate biosynthesis.</text>
</comment>
<feature type="transmembrane region" description="Helical" evidence="12">
    <location>
        <begin position="487"/>
        <end position="506"/>
    </location>
</feature>
<dbReference type="EC" id="2.3.1.-" evidence="11"/>
<accession>A0A9E5K0R5</accession>
<evidence type="ECO:0000256" key="1">
    <source>
        <dbReference type="ARBA" id="ARBA00004651"/>
    </source>
</evidence>
<keyword evidence="11" id="KW-0997">Cell inner membrane</keyword>
<comment type="similarity">
    <text evidence="3 11">Belongs to the membrane-bound acyltransferase family.</text>
</comment>
<evidence type="ECO:0000256" key="10">
    <source>
        <dbReference type="ARBA" id="ARBA00023315"/>
    </source>
</evidence>
<feature type="transmembrane region" description="Helical" evidence="12">
    <location>
        <begin position="325"/>
        <end position="347"/>
    </location>
</feature>
<evidence type="ECO:0000256" key="4">
    <source>
        <dbReference type="ARBA" id="ARBA00022475"/>
    </source>
</evidence>
<dbReference type="Pfam" id="PF03062">
    <property type="entry name" value="MBOAT"/>
    <property type="match status" value="1"/>
</dbReference>
<evidence type="ECO:0000256" key="5">
    <source>
        <dbReference type="ARBA" id="ARBA00022679"/>
    </source>
</evidence>
<evidence type="ECO:0000256" key="8">
    <source>
        <dbReference type="ARBA" id="ARBA00022989"/>
    </source>
</evidence>
<evidence type="ECO:0000313" key="13">
    <source>
        <dbReference type="EMBL" id="NHO66542.1"/>
    </source>
</evidence>
<proteinExistence type="inferred from homology"/>
<keyword evidence="7 11" id="KW-0016">Alginate biosynthesis</keyword>
<dbReference type="GO" id="GO:0005886">
    <property type="term" value="C:plasma membrane"/>
    <property type="evidence" value="ECO:0007669"/>
    <property type="project" value="UniProtKB-SubCell"/>
</dbReference>
<evidence type="ECO:0000313" key="14">
    <source>
        <dbReference type="Proteomes" id="UP000787472"/>
    </source>
</evidence>